<proteinExistence type="predicted"/>
<dbReference type="EMBL" id="JARBJD010000624">
    <property type="protein sequence ID" value="KAK2940684.1"/>
    <property type="molecule type" value="Genomic_DNA"/>
</dbReference>
<accession>A0ABQ9WMH2</accession>
<name>A0ABQ9WMH2_9EUKA</name>
<gene>
    <name evidence="1" type="ORF">BLNAU_24401</name>
</gene>
<dbReference type="Proteomes" id="UP001281761">
    <property type="component" value="Unassembled WGS sequence"/>
</dbReference>
<keyword evidence="2" id="KW-1185">Reference proteome</keyword>
<sequence>MQKKFKHFIPNMMWFLNAEITHTSSFSDKLPRSSKMDTGGCDGKLAQSHHTISGIKKITTPHRRAIERELGKTEYFGLSRAEKVTRIENKLHLKKGIVNRVVGAGRSSLWRARRVVASRRDVGVPGRPNRLRKKQREDLLSIFQKQKTDRGTVKLSVLQQAAETMLKDEMGNEYDGRPLSPTWIYHNTDAVKDLVVSTPTVMEAKKKHAAVRRLSMRGSTFSAILLLHIRSTIASN</sequence>
<reference evidence="1 2" key="1">
    <citation type="journal article" date="2022" name="bioRxiv">
        <title>Genomics of Preaxostyla Flagellates Illuminates Evolutionary Transitions and the Path Towards Mitochondrial Loss.</title>
        <authorList>
            <person name="Novak L.V.F."/>
            <person name="Treitli S.C."/>
            <person name="Pyrih J."/>
            <person name="Halakuc P."/>
            <person name="Pipaliya S.V."/>
            <person name="Vacek V."/>
            <person name="Brzon O."/>
            <person name="Soukal P."/>
            <person name="Eme L."/>
            <person name="Dacks J.B."/>
            <person name="Karnkowska A."/>
            <person name="Elias M."/>
            <person name="Hampl V."/>
        </authorList>
    </citation>
    <scope>NUCLEOTIDE SEQUENCE [LARGE SCALE GENOMIC DNA]</scope>
    <source>
        <strain evidence="1">NAU3</strain>
        <tissue evidence="1">Gut</tissue>
    </source>
</reference>
<protein>
    <submittedName>
        <fullName evidence="1">Uncharacterized protein</fullName>
    </submittedName>
</protein>
<evidence type="ECO:0000313" key="1">
    <source>
        <dbReference type="EMBL" id="KAK2940684.1"/>
    </source>
</evidence>
<comment type="caution">
    <text evidence="1">The sequence shown here is derived from an EMBL/GenBank/DDBJ whole genome shotgun (WGS) entry which is preliminary data.</text>
</comment>
<evidence type="ECO:0000313" key="2">
    <source>
        <dbReference type="Proteomes" id="UP001281761"/>
    </source>
</evidence>
<organism evidence="1 2">
    <name type="scientific">Blattamonas nauphoetae</name>
    <dbReference type="NCBI Taxonomy" id="2049346"/>
    <lineage>
        <taxon>Eukaryota</taxon>
        <taxon>Metamonada</taxon>
        <taxon>Preaxostyla</taxon>
        <taxon>Oxymonadida</taxon>
        <taxon>Blattamonas</taxon>
    </lineage>
</organism>